<dbReference type="Proteomes" id="UP000634308">
    <property type="component" value="Unassembled WGS sequence"/>
</dbReference>
<accession>A0ABQ2RPX0</accession>
<proteinExistence type="predicted"/>
<name>A0ABQ2RPX0_9DEIO</name>
<sequence length="226" mass="24884">MRKSLCLALLLLSPASATKLELPTFLRTVKDIRNGKLSSPQQPYWFNPIVLLPTETPTLQDNANAYARWGERRSTFSELAIWRTTNGKAIIGVNTAFPPRAACGDYPCGPTAAFIAWNGTQYVAPPEDTELIAGSCANALATDLPLSPADKRLYAAAQARLRTYRPYLRDPNSTPRSMCIFPQHGTTITVAVLNTDVAFAHQDTILPLYYYTFDKVKGTFTATPNP</sequence>
<comment type="caution">
    <text evidence="2">The sequence shown here is derived from an EMBL/GenBank/DDBJ whole genome shotgun (WGS) entry which is preliminary data.</text>
</comment>
<keyword evidence="1" id="KW-0732">Signal</keyword>
<evidence type="ECO:0000313" key="2">
    <source>
        <dbReference type="EMBL" id="GGR45604.1"/>
    </source>
</evidence>
<dbReference type="EMBL" id="BMQM01000001">
    <property type="protein sequence ID" value="GGR45604.1"/>
    <property type="molecule type" value="Genomic_DNA"/>
</dbReference>
<organism evidence="2 3">
    <name type="scientific">Deinococcus seoulensis</name>
    <dbReference type="NCBI Taxonomy" id="1837379"/>
    <lineage>
        <taxon>Bacteria</taxon>
        <taxon>Thermotogati</taxon>
        <taxon>Deinococcota</taxon>
        <taxon>Deinococci</taxon>
        <taxon>Deinococcales</taxon>
        <taxon>Deinococcaceae</taxon>
        <taxon>Deinococcus</taxon>
    </lineage>
</organism>
<protein>
    <recommendedName>
        <fullName evidence="4">DUF4241 domain-containing protein</fullName>
    </recommendedName>
</protein>
<feature type="signal peptide" evidence="1">
    <location>
        <begin position="1"/>
        <end position="19"/>
    </location>
</feature>
<gene>
    <name evidence="2" type="ORF">GCM10008959_03510</name>
</gene>
<evidence type="ECO:0000313" key="3">
    <source>
        <dbReference type="Proteomes" id="UP000634308"/>
    </source>
</evidence>
<keyword evidence="3" id="KW-1185">Reference proteome</keyword>
<reference evidence="3" key="1">
    <citation type="journal article" date="2019" name="Int. J. Syst. Evol. Microbiol.">
        <title>The Global Catalogue of Microorganisms (GCM) 10K type strain sequencing project: providing services to taxonomists for standard genome sequencing and annotation.</title>
        <authorList>
            <consortium name="The Broad Institute Genomics Platform"/>
            <consortium name="The Broad Institute Genome Sequencing Center for Infectious Disease"/>
            <person name="Wu L."/>
            <person name="Ma J."/>
        </authorList>
    </citation>
    <scope>NUCLEOTIDE SEQUENCE [LARGE SCALE GENOMIC DNA]</scope>
    <source>
        <strain evidence="3">JCM 31404</strain>
    </source>
</reference>
<dbReference type="RefSeq" id="WP_189063233.1">
    <property type="nucleotide sequence ID" value="NZ_BMQM01000001.1"/>
</dbReference>
<feature type="chain" id="PRO_5045786893" description="DUF4241 domain-containing protein" evidence="1">
    <location>
        <begin position="20"/>
        <end position="226"/>
    </location>
</feature>
<evidence type="ECO:0000256" key="1">
    <source>
        <dbReference type="SAM" id="SignalP"/>
    </source>
</evidence>
<evidence type="ECO:0008006" key="4">
    <source>
        <dbReference type="Google" id="ProtNLM"/>
    </source>
</evidence>